<evidence type="ECO:0000313" key="2">
    <source>
        <dbReference type="EMBL" id="EPY18492.1"/>
    </source>
</evidence>
<sequence>MDWPTAMPLLFGHSDDSQQLFPSAPRRAPGAPAAHEADVSDNEQVRVSDPAHAKPQHAHPHRDTILSNASNRSLNSHRDAPEAAADPIHSTVQRRYSIKKYNVKGFNSAFLFFEQATAPPKEGDGYLTFGNRTRRNRQEPKPTAARTEPNARDNSINASERELRSFPPATRPLGQILSPSRQSSASVDTAALVPPAVFKLPETPKNTRAAASSDVAAAIPHPAARPATMTEAADGAGAPRSSRNLLDMTPEEREQFREKAMQEFKSYYEGLRALRQRHAMQESALMPYVASPHWKSLEVMDSFSVSESADNLFGEKRYQQSSGKHSLDLMFTEASSMNGYGYEAEYYA</sequence>
<comment type="caution">
    <text evidence="2">The sequence shown here is derived from an EMBL/GenBank/DDBJ whole genome shotgun (WGS) entry which is preliminary data.</text>
</comment>
<dbReference type="EMBL" id="ATMH01009908">
    <property type="protein sequence ID" value="EPY18492.1"/>
    <property type="molecule type" value="Genomic_DNA"/>
</dbReference>
<feature type="compositionally biased region" description="Basic and acidic residues" evidence="1">
    <location>
        <begin position="35"/>
        <end position="52"/>
    </location>
</feature>
<dbReference type="AlphaFoldDB" id="S9TK08"/>
<keyword evidence="3" id="KW-1185">Reference proteome</keyword>
<evidence type="ECO:0000313" key="3">
    <source>
        <dbReference type="Proteomes" id="UP000015354"/>
    </source>
</evidence>
<evidence type="ECO:0000256" key="1">
    <source>
        <dbReference type="SAM" id="MobiDB-lite"/>
    </source>
</evidence>
<feature type="region of interest" description="Disordered" evidence="1">
    <location>
        <begin position="121"/>
        <end position="187"/>
    </location>
</feature>
<protein>
    <submittedName>
        <fullName evidence="2">Uncharacterized protein</fullName>
    </submittedName>
</protein>
<feature type="compositionally biased region" description="Low complexity" evidence="1">
    <location>
        <begin position="22"/>
        <end position="34"/>
    </location>
</feature>
<gene>
    <name evidence="2" type="ORF">STCU_09937</name>
</gene>
<accession>S9TK08</accession>
<reference evidence="2 3" key="1">
    <citation type="journal article" date="2013" name="PLoS ONE">
        <title>Predicting the Proteins of Angomonas deanei, Strigomonas culicis and Their Respective Endosymbionts Reveals New Aspects of the Trypanosomatidae Family.</title>
        <authorList>
            <person name="Motta M.C."/>
            <person name="Martins A.C."/>
            <person name="de Souza S.S."/>
            <person name="Catta-Preta C.M."/>
            <person name="Silva R."/>
            <person name="Klein C.C."/>
            <person name="de Almeida L.G."/>
            <person name="de Lima Cunha O."/>
            <person name="Ciapina L.P."/>
            <person name="Brocchi M."/>
            <person name="Colabardini A.C."/>
            <person name="de Araujo Lima B."/>
            <person name="Machado C.R."/>
            <person name="de Almeida Soares C.M."/>
            <person name="Probst C.M."/>
            <person name="de Menezes C.B."/>
            <person name="Thompson C.E."/>
            <person name="Bartholomeu D.C."/>
            <person name="Gradia D.F."/>
            <person name="Pavoni D.P."/>
            <person name="Grisard E.C."/>
            <person name="Fantinatti-Garboggini F."/>
            <person name="Marchini F.K."/>
            <person name="Rodrigues-Luiz G.F."/>
            <person name="Wagner G."/>
            <person name="Goldman G.H."/>
            <person name="Fietto J.L."/>
            <person name="Elias M.C."/>
            <person name="Goldman M.H."/>
            <person name="Sagot M.F."/>
            <person name="Pereira M."/>
            <person name="Stoco P.H."/>
            <person name="de Mendonca-Neto R.P."/>
            <person name="Teixeira S.M."/>
            <person name="Maciel T.E."/>
            <person name="de Oliveira Mendes T.A."/>
            <person name="Urmenyi T.P."/>
            <person name="de Souza W."/>
            <person name="Schenkman S."/>
            <person name="de Vasconcelos A.T."/>
        </authorList>
    </citation>
    <scope>NUCLEOTIDE SEQUENCE [LARGE SCALE GENOMIC DNA]</scope>
</reference>
<organism evidence="2 3">
    <name type="scientific">Strigomonas culicis</name>
    <dbReference type="NCBI Taxonomy" id="28005"/>
    <lineage>
        <taxon>Eukaryota</taxon>
        <taxon>Discoba</taxon>
        <taxon>Euglenozoa</taxon>
        <taxon>Kinetoplastea</taxon>
        <taxon>Metakinetoplastina</taxon>
        <taxon>Trypanosomatida</taxon>
        <taxon>Trypanosomatidae</taxon>
        <taxon>Strigomonadinae</taxon>
        <taxon>Strigomonas</taxon>
    </lineage>
</organism>
<dbReference type="Proteomes" id="UP000015354">
    <property type="component" value="Unassembled WGS sequence"/>
</dbReference>
<feature type="region of interest" description="Disordered" evidence="1">
    <location>
        <begin position="1"/>
        <end position="64"/>
    </location>
</feature>
<name>S9TK08_9TRYP</name>
<feature type="compositionally biased region" description="Polar residues" evidence="1">
    <location>
        <begin position="177"/>
        <end position="187"/>
    </location>
</feature>
<proteinExistence type="predicted"/>